<feature type="chain" id="PRO_5036262703" evidence="1">
    <location>
        <begin position="24"/>
        <end position="295"/>
    </location>
</feature>
<keyword evidence="1" id="KW-0732">Signal</keyword>
<dbReference type="EMBL" id="HBUF01541108">
    <property type="protein sequence ID" value="CAG6755118.1"/>
    <property type="molecule type" value="Transcribed_RNA"/>
</dbReference>
<sequence length="295" mass="34684">MCARLSEIILILSMIVKIITVKATTQAFLGESSDQNKTLLSTRTLETTRSQRNELIILVSKLQKTFNRLKNLGEKIGKFNRKHHFISKYFRYMEEHQKDNALRIDGVPPLPSDEMWIFFQTLCRSMRILYRDKDIVSIWQSTNHSRNKILTYPPIYVKFKKKTIKDKYLGLVKGYFYKHKGQRGCTVSHGNKTFFNICIGEYYPTDLAKLLKKASNIARQYGFACYINQSKVYIRRNLTDVFSITNEDHLNLLRKNKSARVVEENDDARMDRVQFDVINPMMYRQINENKLKAKA</sequence>
<dbReference type="EMBL" id="HBUF01541106">
    <property type="protein sequence ID" value="CAG6755116.1"/>
    <property type="molecule type" value="Transcribed_RNA"/>
</dbReference>
<dbReference type="EMBL" id="HBUF01394902">
    <property type="protein sequence ID" value="CAG6735150.1"/>
    <property type="molecule type" value="Transcribed_RNA"/>
</dbReference>
<accession>A0A8D8ZXU0</accession>
<dbReference type="EMBL" id="HBUF01334620">
    <property type="protein sequence ID" value="CAG6697763.1"/>
    <property type="molecule type" value="Transcribed_RNA"/>
</dbReference>
<dbReference type="EMBL" id="HBUF01334618">
    <property type="protein sequence ID" value="CAG6697759.1"/>
    <property type="molecule type" value="Transcribed_RNA"/>
</dbReference>
<dbReference type="EMBL" id="HBUF01334617">
    <property type="protein sequence ID" value="CAG6697757.1"/>
    <property type="molecule type" value="Transcribed_RNA"/>
</dbReference>
<dbReference type="EMBL" id="HBUF01394903">
    <property type="protein sequence ID" value="CAG6735151.1"/>
    <property type="molecule type" value="Transcribed_RNA"/>
</dbReference>
<name>A0A8D8ZXU0_9HEMI</name>
<dbReference type="EMBL" id="HBUF01334621">
    <property type="protein sequence ID" value="CAG6697765.1"/>
    <property type="molecule type" value="Transcribed_RNA"/>
</dbReference>
<feature type="signal peptide" evidence="1">
    <location>
        <begin position="1"/>
        <end position="23"/>
    </location>
</feature>
<organism evidence="2">
    <name type="scientific">Cacopsylla melanoneura</name>
    <dbReference type="NCBI Taxonomy" id="428564"/>
    <lineage>
        <taxon>Eukaryota</taxon>
        <taxon>Metazoa</taxon>
        <taxon>Ecdysozoa</taxon>
        <taxon>Arthropoda</taxon>
        <taxon>Hexapoda</taxon>
        <taxon>Insecta</taxon>
        <taxon>Pterygota</taxon>
        <taxon>Neoptera</taxon>
        <taxon>Paraneoptera</taxon>
        <taxon>Hemiptera</taxon>
        <taxon>Sternorrhyncha</taxon>
        <taxon>Psylloidea</taxon>
        <taxon>Psyllidae</taxon>
        <taxon>Psyllinae</taxon>
        <taxon>Cacopsylla</taxon>
    </lineage>
</organism>
<evidence type="ECO:0000256" key="1">
    <source>
        <dbReference type="SAM" id="SignalP"/>
    </source>
</evidence>
<proteinExistence type="predicted"/>
<dbReference type="EMBL" id="HBUF01541107">
    <property type="protein sequence ID" value="CAG6755117.1"/>
    <property type="molecule type" value="Transcribed_RNA"/>
</dbReference>
<dbReference type="EMBL" id="HBUF01044741">
    <property type="protein sequence ID" value="CAG6619042.1"/>
    <property type="molecule type" value="Transcribed_RNA"/>
</dbReference>
<evidence type="ECO:0000313" key="2">
    <source>
        <dbReference type="EMBL" id="CAG6755116.1"/>
    </source>
</evidence>
<dbReference type="AlphaFoldDB" id="A0A8D8ZXU0"/>
<dbReference type="EMBL" id="HBUF01334619">
    <property type="protein sequence ID" value="CAG6697761.1"/>
    <property type="molecule type" value="Transcribed_RNA"/>
</dbReference>
<reference evidence="2" key="1">
    <citation type="submission" date="2021-05" db="EMBL/GenBank/DDBJ databases">
        <authorList>
            <person name="Alioto T."/>
            <person name="Alioto T."/>
            <person name="Gomez Garrido J."/>
        </authorList>
    </citation>
    <scope>NUCLEOTIDE SEQUENCE</scope>
</reference>
<dbReference type="EMBL" id="HBUF01541105">
    <property type="protein sequence ID" value="CAG6755115.1"/>
    <property type="molecule type" value="Transcribed_RNA"/>
</dbReference>
<protein>
    <submittedName>
        <fullName evidence="2">Uncharacterized protein</fullName>
    </submittedName>
</protein>